<dbReference type="EMBL" id="RCMV01000085">
    <property type="protein sequence ID" value="KAG3225387.1"/>
    <property type="molecule type" value="Genomic_DNA"/>
</dbReference>
<protein>
    <submittedName>
        <fullName evidence="6">Uncharacterized protein</fullName>
    </submittedName>
</protein>
<feature type="transmembrane region" description="Helical" evidence="2">
    <location>
        <begin position="128"/>
        <end position="150"/>
    </location>
</feature>
<comment type="caution">
    <text evidence="6">The sequence shown here is derived from an EMBL/GenBank/DDBJ whole genome shotgun (WGS) entry which is preliminary data.</text>
</comment>
<evidence type="ECO:0000256" key="2">
    <source>
        <dbReference type="SAM" id="Phobius"/>
    </source>
</evidence>
<feature type="transmembrane region" description="Helical" evidence="2">
    <location>
        <begin position="343"/>
        <end position="362"/>
    </location>
</feature>
<dbReference type="Proteomes" id="UP000697107">
    <property type="component" value="Unassembled WGS sequence"/>
</dbReference>
<gene>
    <name evidence="5" type="ORF">JG687_00001553</name>
    <name evidence="6" type="ORF">PC110_g4736</name>
    <name evidence="3" type="ORF">PC118_g4301</name>
    <name evidence="4" type="ORF">PC129_g3989</name>
</gene>
<feature type="transmembrane region" description="Helical" evidence="2">
    <location>
        <begin position="228"/>
        <end position="256"/>
    </location>
</feature>
<evidence type="ECO:0000313" key="3">
    <source>
        <dbReference type="EMBL" id="KAG2992915.1"/>
    </source>
</evidence>
<evidence type="ECO:0000313" key="5">
    <source>
        <dbReference type="EMBL" id="KAG6972269.1"/>
    </source>
</evidence>
<reference evidence="6 7" key="1">
    <citation type="submission" date="2018-01" db="EMBL/GenBank/DDBJ databases">
        <title>Draft genome of the strawberry crown rot pathogen Phytophthora cactorum.</title>
        <authorList>
            <person name="Armitage A.D."/>
            <person name="Lysoe E."/>
            <person name="Nellist C.F."/>
            <person name="Harrison R.J."/>
            <person name="Brurberg M.B."/>
        </authorList>
    </citation>
    <scope>NUCLEOTIDE SEQUENCE [LARGE SCALE GENOMIC DNA]</scope>
    <source>
        <strain evidence="6 7">10300</strain>
    </source>
</reference>
<feature type="transmembrane region" description="Helical" evidence="2">
    <location>
        <begin position="49"/>
        <end position="71"/>
    </location>
</feature>
<evidence type="ECO:0000313" key="4">
    <source>
        <dbReference type="EMBL" id="KAG3225387.1"/>
    </source>
</evidence>
<keyword evidence="2" id="KW-1133">Transmembrane helix</keyword>
<feature type="region of interest" description="Disordered" evidence="1">
    <location>
        <begin position="485"/>
        <end position="512"/>
    </location>
</feature>
<evidence type="ECO:0000313" key="7">
    <source>
        <dbReference type="Proteomes" id="UP000251314"/>
    </source>
</evidence>
<keyword evidence="2" id="KW-0472">Membrane</keyword>
<dbReference type="Proteomes" id="UP000760860">
    <property type="component" value="Unassembled WGS sequence"/>
</dbReference>
<name>A0A329SPX2_9STRA</name>
<dbReference type="EMBL" id="MJFZ01000075">
    <property type="protein sequence ID" value="RAW39023.1"/>
    <property type="molecule type" value="Genomic_DNA"/>
</dbReference>
<dbReference type="EMBL" id="JAENGZ010000038">
    <property type="protein sequence ID" value="KAG6972269.1"/>
    <property type="molecule type" value="Genomic_DNA"/>
</dbReference>
<dbReference type="EMBL" id="RCML01000079">
    <property type="protein sequence ID" value="KAG2992915.1"/>
    <property type="molecule type" value="Genomic_DNA"/>
</dbReference>
<reference evidence="5" key="3">
    <citation type="submission" date="2021-01" db="EMBL/GenBank/DDBJ databases">
        <title>Phytophthora aleatoria, a newly-described species from Pinus radiata is distinct from Phytophthora cactorum isolates based on comparative genomics.</title>
        <authorList>
            <person name="Mcdougal R."/>
            <person name="Panda P."/>
            <person name="Williams N."/>
            <person name="Studholme D.J."/>
        </authorList>
    </citation>
    <scope>NUCLEOTIDE SEQUENCE</scope>
    <source>
        <strain evidence="5">NZFS 3830</strain>
    </source>
</reference>
<reference evidence="4" key="2">
    <citation type="submission" date="2018-05" db="EMBL/GenBank/DDBJ databases">
        <title>Effector identification in a new, highly contiguous assembly of the strawberry crown rot pathogen Phytophthora cactorum.</title>
        <authorList>
            <person name="Armitage A.D."/>
            <person name="Nellist C.F."/>
            <person name="Bates H."/>
            <person name="Vickerstaff R.J."/>
            <person name="Harrison R.J."/>
        </authorList>
    </citation>
    <scope>NUCLEOTIDE SEQUENCE</scope>
    <source>
        <strain evidence="3">P415</strain>
        <strain evidence="4">P421</strain>
    </source>
</reference>
<evidence type="ECO:0000256" key="1">
    <source>
        <dbReference type="SAM" id="MobiDB-lite"/>
    </source>
</evidence>
<proteinExistence type="predicted"/>
<keyword evidence="7" id="KW-1185">Reference proteome</keyword>
<sequence>MCGTNDAVCLHGDCVVEAVNGAAYERCQCYTMYSGSQCSFRDELLYWELPVACALMLILLGIGVLVTGRMLEWLRFQQAKRDPFTFPRNWEDAPGLSFGAQLLRGKWTGPTRKGLPTKPTRGHITENAFILLVVFLEFLPWVQLIALAFLPVVPWPKKSRRIAEILRISLLYPLWSHLEPSQFPRLMLYLSLGFVPGVLLIACLLGVKRFPLFKPQPKNSPTEDVCTLVLRLYCEWLALPIMIGLLLPLECGVIGYNKVNGSTMTLPTLNGPCFTLHQGGVVAAGTAMLILYCIASSIIVIQLNCESSPPEPTLWTHARYTRVAHVLKAPLAMSVVGSLNANALLLCATCMLASLTLGIMNAKLKPCVLSLVNGIRLAGAVMAFWTSVLALVTSVIDDPGATVVYEAWSLGAIAISAISLPGLVIYHTEDFWLQLASAAKEAGSSSFAAATKDAKSAKVADIAATPAQTGKIAAIGFHAGLPKSISSRRSSAAEKLRSRSKRGKLTDGTEAS</sequence>
<feature type="transmembrane region" description="Helical" evidence="2">
    <location>
        <begin position="408"/>
        <end position="426"/>
    </location>
</feature>
<dbReference type="VEuPathDB" id="FungiDB:PC110_g4736"/>
<evidence type="ECO:0000313" key="6">
    <source>
        <dbReference type="EMBL" id="RAW39023.1"/>
    </source>
</evidence>
<feature type="transmembrane region" description="Helical" evidence="2">
    <location>
        <begin position="276"/>
        <end position="300"/>
    </location>
</feature>
<dbReference type="Proteomes" id="UP000688947">
    <property type="component" value="Unassembled WGS sequence"/>
</dbReference>
<dbReference type="Proteomes" id="UP000251314">
    <property type="component" value="Unassembled WGS sequence"/>
</dbReference>
<accession>A0A329SPX2</accession>
<dbReference type="OrthoDB" id="115917at2759"/>
<dbReference type="AlphaFoldDB" id="A0A329SPX2"/>
<feature type="transmembrane region" description="Helical" evidence="2">
    <location>
        <begin position="374"/>
        <end position="396"/>
    </location>
</feature>
<keyword evidence="2" id="KW-0812">Transmembrane</keyword>
<feature type="transmembrane region" description="Helical" evidence="2">
    <location>
        <begin position="186"/>
        <end position="207"/>
    </location>
</feature>
<organism evidence="6 7">
    <name type="scientific">Phytophthora cactorum</name>
    <dbReference type="NCBI Taxonomy" id="29920"/>
    <lineage>
        <taxon>Eukaryota</taxon>
        <taxon>Sar</taxon>
        <taxon>Stramenopiles</taxon>
        <taxon>Oomycota</taxon>
        <taxon>Peronosporomycetes</taxon>
        <taxon>Peronosporales</taxon>
        <taxon>Peronosporaceae</taxon>
        <taxon>Phytophthora</taxon>
    </lineage>
</organism>